<sequence>MVEKTIIETGQTELPSKNTGSPPSPAQRTIVEAALESGVGTDMTADLRTKTIVEDDLFAPASKTPPGGPPAPPTAMIGKVLENKFKIIRKIGDGGMGVVYEAEHLHLKKRFAIKSIRAEFTENPNFQSRFDQEAKTQALLQHPNIIQVTDFLNVDGQYFLVMEYVEGMGLDKVLAQKKIDEDGILSVLKDVLKGLSDAHAKGIVHRDIKPSNILITRDNTAKLMDFGIAMLVEEDRSGRHSVAGTPAYMSPEQITNPESTDFKSDIYSLGIVMYQALVGKRPFDGDTDRQTQMNQVHRDLPPIQSVAPHTAPELARIIEKALKKNPQQRFASCTEFYASIEAYLRQIHLECRSCKFVNRVKNKYALKGEKCEKCGKPLSMKSKFTKIWAAAFAISGSIILIYLLYPWPGKLDVKTTPEDAIVSIDGEEKGNSPLEISLAPGEYKIEIKKEKFEVFFSPVLIRKNQKTALDIKLQKPDELPRLAFEAIKQSYQEASYLCRDLNDLAASKQNLEIAQSIGDSALTDAYRNQIDELEKNIQDGFDKYTHCFQDLKAINAEIRKNAYNRYVQSLADKGGSKANVSIVWMHFDQYVHQGRSDATWKKDIAKFC</sequence>
<dbReference type="KEGG" id="dov:DSCO28_21910"/>
<dbReference type="PROSITE" id="PS00108">
    <property type="entry name" value="PROTEIN_KINASE_ST"/>
    <property type="match status" value="1"/>
</dbReference>
<dbReference type="SMART" id="SM00220">
    <property type="entry name" value="S_TKc"/>
    <property type="match status" value="1"/>
</dbReference>
<protein>
    <recommendedName>
        <fullName evidence="1">non-specific serine/threonine protein kinase</fullName>
        <ecNumber evidence="1">2.7.11.1</ecNumber>
    </recommendedName>
</protein>
<dbReference type="FunFam" id="1.10.510.10:FF:000021">
    <property type="entry name" value="Serine/threonine protein kinase"/>
    <property type="match status" value="1"/>
</dbReference>
<keyword evidence="9" id="KW-0472">Membrane</keyword>
<keyword evidence="9" id="KW-0812">Transmembrane</keyword>
<evidence type="ECO:0000313" key="12">
    <source>
        <dbReference type="Proteomes" id="UP000425960"/>
    </source>
</evidence>
<keyword evidence="2" id="KW-0723">Serine/threonine-protein kinase</keyword>
<dbReference type="GO" id="GO:0004674">
    <property type="term" value="F:protein serine/threonine kinase activity"/>
    <property type="evidence" value="ECO:0007669"/>
    <property type="project" value="UniProtKB-KW"/>
</dbReference>
<keyword evidence="5" id="KW-0418">Kinase</keyword>
<keyword evidence="6 7" id="KW-0067">ATP-binding</keyword>
<dbReference type="GO" id="GO:0005524">
    <property type="term" value="F:ATP binding"/>
    <property type="evidence" value="ECO:0007669"/>
    <property type="project" value="UniProtKB-UniRule"/>
</dbReference>
<dbReference type="PROSITE" id="PS50011">
    <property type="entry name" value="PROTEIN_KINASE_DOM"/>
    <property type="match status" value="1"/>
</dbReference>
<evidence type="ECO:0000256" key="9">
    <source>
        <dbReference type="SAM" id="Phobius"/>
    </source>
</evidence>
<dbReference type="AlphaFoldDB" id="A0A5K7ZMK8"/>
<evidence type="ECO:0000313" key="11">
    <source>
        <dbReference type="EMBL" id="BBO81625.1"/>
    </source>
</evidence>
<feature type="domain" description="Protein kinase" evidence="10">
    <location>
        <begin position="85"/>
        <end position="344"/>
    </location>
</feature>
<dbReference type="Gene3D" id="3.30.200.20">
    <property type="entry name" value="Phosphorylase Kinase, domain 1"/>
    <property type="match status" value="1"/>
</dbReference>
<evidence type="ECO:0000256" key="6">
    <source>
        <dbReference type="ARBA" id="ARBA00022840"/>
    </source>
</evidence>
<proteinExistence type="predicted"/>
<evidence type="ECO:0000259" key="10">
    <source>
        <dbReference type="PROSITE" id="PS50011"/>
    </source>
</evidence>
<dbReference type="Pfam" id="PF00069">
    <property type="entry name" value="Pkinase"/>
    <property type="match status" value="1"/>
</dbReference>
<evidence type="ECO:0000256" key="4">
    <source>
        <dbReference type="ARBA" id="ARBA00022741"/>
    </source>
</evidence>
<dbReference type="InterPro" id="IPR000719">
    <property type="entry name" value="Prot_kinase_dom"/>
</dbReference>
<feature type="transmembrane region" description="Helical" evidence="9">
    <location>
        <begin position="387"/>
        <end position="405"/>
    </location>
</feature>
<dbReference type="EMBL" id="AP021876">
    <property type="protein sequence ID" value="BBO81625.1"/>
    <property type="molecule type" value="Genomic_DNA"/>
</dbReference>
<evidence type="ECO:0000256" key="1">
    <source>
        <dbReference type="ARBA" id="ARBA00012513"/>
    </source>
</evidence>
<dbReference type="RefSeq" id="WP_155322281.1">
    <property type="nucleotide sequence ID" value="NZ_AP021876.1"/>
</dbReference>
<keyword evidence="3" id="KW-0808">Transferase</keyword>
<evidence type="ECO:0000256" key="5">
    <source>
        <dbReference type="ARBA" id="ARBA00022777"/>
    </source>
</evidence>
<keyword evidence="9" id="KW-1133">Transmembrane helix</keyword>
<name>A0A5K7ZMK8_9BACT</name>
<reference evidence="11 12" key="1">
    <citation type="submission" date="2019-11" db="EMBL/GenBank/DDBJ databases">
        <title>Comparative genomics of hydrocarbon-degrading Desulfosarcina strains.</title>
        <authorList>
            <person name="Watanabe M."/>
            <person name="Kojima H."/>
            <person name="Fukui M."/>
        </authorList>
    </citation>
    <scope>NUCLEOTIDE SEQUENCE [LARGE SCALE GENOMIC DNA]</scope>
    <source>
        <strain evidence="11 12">28bB2T</strain>
    </source>
</reference>
<feature type="compositionally biased region" description="Polar residues" evidence="8">
    <location>
        <begin position="8"/>
        <end position="21"/>
    </location>
</feature>
<dbReference type="SUPFAM" id="SSF56112">
    <property type="entry name" value="Protein kinase-like (PK-like)"/>
    <property type="match status" value="1"/>
</dbReference>
<accession>A0A5K7ZMK8</accession>
<dbReference type="PANTHER" id="PTHR43289:SF34">
    <property type="entry name" value="SERINE_THREONINE-PROTEIN KINASE YBDM-RELATED"/>
    <property type="match status" value="1"/>
</dbReference>
<feature type="region of interest" description="Disordered" evidence="8">
    <location>
        <begin position="1"/>
        <end position="26"/>
    </location>
</feature>
<dbReference type="InterPro" id="IPR017441">
    <property type="entry name" value="Protein_kinase_ATP_BS"/>
</dbReference>
<dbReference type="CDD" id="cd14014">
    <property type="entry name" value="STKc_PknB_like"/>
    <property type="match status" value="1"/>
</dbReference>
<keyword evidence="4 7" id="KW-0547">Nucleotide-binding</keyword>
<evidence type="ECO:0000256" key="8">
    <source>
        <dbReference type="SAM" id="MobiDB-lite"/>
    </source>
</evidence>
<evidence type="ECO:0000256" key="3">
    <source>
        <dbReference type="ARBA" id="ARBA00022679"/>
    </source>
</evidence>
<dbReference type="Pfam" id="PF08308">
    <property type="entry name" value="PEGA"/>
    <property type="match status" value="1"/>
</dbReference>
<gene>
    <name evidence="11" type="ORF">DSCO28_21910</name>
</gene>
<dbReference type="Gene3D" id="1.10.510.10">
    <property type="entry name" value="Transferase(Phosphotransferase) domain 1"/>
    <property type="match status" value="1"/>
</dbReference>
<dbReference type="InterPro" id="IPR011009">
    <property type="entry name" value="Kinase-like_dom_sf"/>
</dbReference>
<organism evidence="11 12">
    <name type="scientific">Desulfosarcina ovata subsp. sediminis</name>
    <dbReference type="NCBI Taxonomy" id="885957"/>
    <lineage>
        <taxon>Bacteria</taxon>
        <taxon>Pseudomonadati</taxon>
        <taxon>Thermodesulfobacteriota</taxon>
        <taxon>Desulfobacteria</taxon>
        <taxon>Desulfobacterales</taxon>
        <taxon>Desulfosarcinaceae</taxon>
        <taxon>Desulfosarcina</taxon>
    </lineage>
</organism>
<dbReference type="InterPro" id="IPR013229">
    <property type="entry name" value="PEGA"/>
</dbReference>
<dbReference type="PROSITE" id="PS00107">
    <property type="entry name" value="PROTEIN_KINASE_ATP"/>
    <property type="match status" value="1"/>
</dbReference>
<evidence type="ECO:0000256" key="2">
    <source>
        <dbReference type="ARBA" id="ARBA00022527"/>
    </source>
</evidence>
<dbReference type="PANTHER" id="PTHR43289">
    <property type="entry name" value="MITOGEN-ACTIVATED PROTEIN KINASE KINASE KINASE 20-RELATED"/>
    <property type="match status" value="1"/>
</dbReference>
<feature type="binding site" evidence="7">
    <location>
        <position position="114"/>
    </location>
    <ligand>
        <name>ATP</name>
        <dbReference type="ChEBI" id="CHEBI:30616"/>
    </ligand>
</feature>
<dbReference type="Proteomes" id="UP000425960">
    <property type="component" value="Chromosome"/>
</dbReference>
<dbReference type="EC" id="2.7.11.1" evidence="1"/>
<evidence type="ECO:0000256" key="7">
    <source>
        <dbReference type="PROSITE-ProRule" id="PRU10141"/>
    </source>
</evidence>
<dbReference type="InterPro" id="IPR008271">
    <property type="entry name" value="Ser/Thr_kinase_AS"/>
</dbReference>